<dbReference type="InterPro" id="IPR048020">
    <property type="entry name" value="Transpos_IS3"/>
</dbReference>
<dbReference type="SUPFAM" id="SSF53098">
    <property type="entry name" value="Ribonuclease H-like"/>
    <property type="match status" value="1"/>
</dbReference>
<dbReference type="InterPro" id="IPR001584">
    <property type="entry name" value="Integrase_cat-core"/>
</dbReference>
<evidence type="ECO:0000259" key="1">
    <source>
        <dbReference type="PROSITE" id="PS50994"/>
    </source>
</evidence>
<organism evidence="2 3">
    <name type="scientific">Desulfofustis glycolicus DSM 9705</name>
    <dbReference type="NCBI Taxonomy" id="1121409"/>
    <lineage>
        <taxon>Bacteria</taxon>
        <taxon>Pseudomonadati</taxon>
        <taxon>Thermodesulfobacteriota</taxon>
        <taxon>Desulfobulbia</taxon>
        <taxon>Desulfobulbales</taxon>
        <taxon>Desulfocapsaceae</taxon>
        <taxon>Desulfofustis</taxon>
    </lineage>
</organism>
<accession>A0A1M5YX39</accession>
<dbReference type="RefSeq" id="WP_244155940.1">
    <property type="nucleotide sequence ID" value="NZ_FQXS01000090.1"/>
</dbReference>
<dbReference type="InterPro" id="IPR050900">
    <property type="entry name" value="Transposase_IS3/IS150/IS904"/>
</dbReference>
<dbReference type="InterPro" id="IPR036397">
    <property type="entry name" value="RNaseH_sf"/>
</dbReference>
<dbReference type="Proteomes" id="UP000184139">
    <property type="component" value="Unassembled WGS sequence"/>
</dbReference>
<keyword evidence="3" id="KW-1185">Reference proteome</keyword>
<dbReference type="NCBIfam" id="NF033516">
    <property type="entry name" value="transpos_IS3"/>
    <property type="match status" value="1"/>
</dbReference>
<protein>
    <submittedName>
        <fullName evidence="2">Transposase InsO and inactivated derivatives</fullName>
    </submittedName>
</protein>
<dbReference type="GO" id="GO:0003676">
    <property type="term" value="F:nucleic acid binding"/>
    <property type="evidence" value="ECO:0007669"/>
    <property type="project" value="InterPro"/>
</dbReference>
<dbReference type="Pfam" id="PF00665">
    <property type="entry name" value="rve"/>
    <property type="match status" value="1"/>
</dbReference>
<evidence type="ECO:0000313" key="3">
    <source>
        <dbReference type="Proteomes" id="UP000184139"/>
    </source>
</evidence>
<gene>
    <name evidence="2" type="ORF">SAMN02745124_04533</name>
</gene>
<dbReference type="GO" id="GO:0015074">
    <property type="term" value="P:DNA integration"/>
    <property type="evidence" value="ECO:0007669"/>
    <property type="project" value="InterPro"/>
</dbReference>
<feature type="domain" description="Integrase catalytic" evidence="1">
    <location>
        <begin position="119"/>
        <end position="280"/>
    </location>
</feature>
<dbReference type="PANTHER" id="PTHR46889">
    <property type="entry name" value="TRANSPOSASE INSF FOR INSERTION SEQUENCE IS3B-RELATED"/>
    <property type="match status" value="1"/>
</dbReference>
<name>A0A1M5YX39_9BACT</name>
<dbReference type="PROSITE" id="PS50994">
    <property type="entry name" value="INTEGRASE"/>
    <property type="match status" value="1"/>
</dbReference>
<dbReference type="PANTHER" id="PTHR46889:SF4">
    <property type="entry name" value="TRANSPOSASE INSO FOR INSERTION SEQUENCE ELEMENT IS911B-RELATED"/>
    <property type="match status" value="1"/>
</dbReference>
<sequence>MVDFVQQWSSRTGIAVTRFINWLEIGSSKYYNWQSRYGKVNEHNGLIPRDFWLDDWEKQAIIRFYLKHPLEGYRRLTFMMLDRDIVAVSPSSVYRVLKKADLLRRWKGKPSRKGKGFVQPLRPHAHWHIDVAYVNICSTFYYLCTILDGFSRYIVHWELREAMTEQDVEIILQRAREKFPQAKPRIISDNGPQFIAKDFKEFIRVAGMTHVRTSPFYPQSNGKLERYHKTIKSECIRPGVALSLDEARSQIAGYIAYYNDERLHSAIGYIAPKDKLEGREEQIFKDRDRKLEAARAARKLKRCHQAMRENAAPLVADWGRADKVKPPAGALRDPVGPAPIC</sequence>
<dbReference type="AlphaFoldDB" id="A0A1M5YX39"/>
<dbReference type="EMBL" id="FQXS01000090">
    <property type="protein sequence ID" value="SHI16606.1"/>
    <property type="molecule type" value="Genomic_DNA"/>
</dbReference>
<evidence type="ECO:0000313" key="2">
    <source>
        <dbReference type="EMBL" id="SHI16606.1"/>
    </source>
</evidence>
<reference evidence="2 3" key="1">
    <citation type="submission" date="2016-11" db="EMBL/GenBank/DDBJ databases">
        <authorList>
            <person name="Jaros S."/>
            <person name="Januszkiewicz K."/>
            <person name="Wedrychowicz H."/>
        </authorList>
    </citation>
    <scope>NUCLEOTIDE SEQUENCE [LARGE SCALE GENOMIC DNA]</scope>
    <source>
        <strain evidence="2 3">DSM 9705</strain>
    </source>
</reference>
<dbReference type="STRING" id="1121409.SAMN02745124_04533"/>
<dbReference type="InterPro" id="IPR012337">
    <property type="entry name" value="RNaseH-like_sf"/>
</dbReference>
<dbReference type="Gene3D" id="3.30.420.10">
    <property type="entry name" value="Ribonuclease H-like superfamily/Ribonuclease H"/>
    <property type="match status" value="1"/>
</dbReference>
<dbReference type="Pfam" id="PF13333">
    <property type="entry name" value="rve_2"/>
    <property type="match status" value="1"/>
</dbReference>
<proteinExistence type="predicted"/>